<dbReference type="EMBL" id="ML179412">
    <property type="protein sequence ID" value="THU88367.1"/>
    <property type="molecule type" value="Genomic_DNA"/>
</dbReference>
<proteinExistence type="predicted"/>
<evidence type="ECO:0000313" key="2">
    <source>
        <dbReference type="EMBL" id="THU88367.1"/>
    </source>
</evidence>
<evidence type="ECO:0000313" key="3">
    <source>
        <dbReference type="Proteomes" id="UP000297245"/>
    </source>
</evidence>
<keyword evidence="3" id="KW-1185">Reference proteome</keyword>
<protein>
    <recommendedName>
        <fullName evidence="1">Glycosyl transferase family 25 domain-containing protein</fullName>
    </recommendedName>
</protein>
<evidence type="ECO:0000259" key="1">
    <source>
        <dbReference type="Pfam" id="PF01755"/>
    </source>
</evidence>
<dbReference type="Proteomes" id="UP000297245">
    <property type="component" value="Unassembled WGS sequence"/>
</dbReference>
<feature type="domain" description="Glycosyl transferase family 25" evidence="1">
    <location>
        <begin position="248"/>
        <end position="389"/>
    </location>
</feature>
<name>A0A4S8LH64_DENBC</name>
<sequence>MNRKLGQNRKFKLRLRRFRPQYLYRLSRSCILLFACVGLLLITSLLLAHRNNPEDPRSVTAKFLGLKVIPYCLKRWIARTESRSSGPVFPISKSFGLFGFDEQQDTQVYSSQRSNSTSESIYVISLPGRPDRRAQMELLRVYMGLEWSYVSATSKDGEVVEQVMQNVDVSLPITLPFRWPSNLDVKYAFPDLTDVSFLDNPHSLSVGSITSNANAGIDTLSILYSQDPLVVATKDFILTPSHPNTPKWKVLTKSRVACWHSHLQVIQRVVHEQRNDHGKHKDNEITIILEDDIDMEADIRQRLETIWDSLPIDWDILFLGHCWSDETHYPALSPRLQPQARSSFHETPMDPGYRSKYSYPSLHPSYAPKCTHAYALSPNGARKILAHLSYPPFAYSRAIDQAFAWLVKSKRIKAYSVVPSVIVQRKDGKSDVWLPGVGDQAGGSEWRDALVFGVFGTRGEKRDG</sequence>
<dbReference type="AlphaFoldDB" id="A0A4S8LH64"/>
<accession>A0A4S8LH64</accession>
<organism evidence="2 3">
    <name type="scientific">Dendrothele bispora (strain CBS 962.96)</name>
    <dbReference type="NCBI Taxonomy" id="1314807"/>
    <lineage>
        <taxon>Eukaryota</taxon>
        <taxon>Fungi</taxon>
        <taxon>Dikarya</taxon>
        <taxon>Basidiomycota</taxon>
        <taxon>Agaricomycotina</taxon>
        <taxon>Agaricomycetes</taxon>
        <taxon>Agaricomycetidae</taxon>
        <taxon>Agaricales</taxon>
        <taxon>Agaricales incertae sedis</taxon>
        <taxon>Dendrothele</taxon>
    </lineage>
</organism>
<dbReference type="OrthoDB" id="47375at2759"/>
<reference evidence="2 3" key="1">
    <citation type="journal article" date="2019" name="Nat. Ecol. Evol.">
        <title>Megaphylogeny resolves global patterns of mushroom evolution.</title>
        <authorList>
            <person name="Varga T."/>
            <person name="Krizsan K."/>
            <person name="Foldi C."/>
            <person name="Dima B."/>
            <person name="Sanchez-Garcia M."/>
            <person name="Sanchez-Ramirez S."/>
            <person name="Szollosi G.J."/>
            <person name="Szarkandi J.G."/>
            <person name="Papp V."/>
            <person name="Albert L."/>
            <person name="Andreopoulos W."/>
            <person name="Angelini C."/>
            <person name="Antonin V."/>
            <person name="Barry K.W."/>
            <person name="Bougher N.L."/>
            <person name="Buchanan P."/>
            <person name="Buyck B."/>
            <person name="Bense V."/>
            <person name="Catcheside P."/>
            <person name="Chovatia M."/>
            <person name="Cooper J."/>
            <person name="Damon W."/>
            <person name="Desjardin D."/>
            <person name="Finy P."/>
            <person name="Geml J."/>
            <person name="Haridas S."/>
            <person name="Hughes K."/>
            <person name="Justo A."/>
            <person name="Karasinski D."/>
            <person name="Kautmanova I."/>
            <person name="Kiss B."/>
            <person name="Kocsube S."/>
            <person name="Kotiranta H."/>
            <person name="LaButti K.M."/>
            <person name="Lechner B.E."/>
            <person name="Liimatainen K."/>
            <person name="Lipzen A."/>
            <person name="Lukacs Z."/>
            <person name="Mihaltcheva S."/>
            <person name="Morgado L.N."/>
            <person name="Niskanen T."/>
            <person name="Noordeloos M.E."/>
            <person name="Ohm R.A."/>
            <person name="Ortiz-Santana B."/>
            <person name="Ovrebo C."/>
            <person name="Racz N."/>
            <person name="Riley R."/>
            <person name="Savchenko A."/>
            <person name="Shiryaev A."/>
            <person name="Soop K."/>
            <person name="Spirin V."/>
            <person name="Szebenyi C."/>
            <person name="Tomsovsky M."/>
            <person name="Tulloss R.E."/>
            <person name="Uehling J."/>
            <person name="Grigoriev I.V."/>
            <person name="Vagvolgyi C."/>
            <person name="Papp T."/>
            <person name="Martin F.M."/>
            <person name="Miettinen O."/>
            <person name="Hibbett D.S."/>
            <person name="Nagy L.G."/>
        </authorList>
    </citation>
    <scope>NUCLEOTIDE SEQUENCE [LARGE SCALE GENOMIC DNA]</scope>
    <source>
        <strain evidence="2 3">CBS 962.96</strain>
    </source>
</reference>
<dbReference type="Pfam" id="PF01755">
    <property type="entry name" value="Glyco_transf_25"/>
    <property type="match status" value="1"/>
</dbReference>
<gene>
    <name evidence="2" type="ORF">K435DRAFT_680030</name>
</gene>
<dbReference type="InterPro" id="IPR002654">
    <property type="entry name" value="Glyco_trans_25"/>
</dbReference>